<dbReference type="AlphaFoldDB" id="X1V6P2"/>
<dbReference type="EMBL" id="BARW01029635">
    <property type="protein sequence ID" value="GAJ11622.1"/>
    <property type="molecule type" value="Genomic_DNA"/>
</dbReference>
<proteinExistence type="predicted"/>
<evidence type="ECO:0000313" key="1">
    <source>
        <dbReference type="EMBL" id="GAJ11622.1"/>
    </source>
</evidence>
<comment type="caution">
    <text evidence="1">The sequence shown here is derived from an EMBL/GenBank/DDBJ whole genome shotgun (WGS) entry which is preliminary data.</text>
</comment>
<protein>
    <submittedName>
        <fullName evidence="1">Uncharacterized protein</fullName>
    </submittedName>
</protein>
<sequence length="39" mass="4390">MSDTEKALRLLDQQVGGLKGTPKKISKDEVWASFLKEIE</sequence>
<name>X1V6P2_9ZZZZ</name>
<organism evidence="1">
    <name type="scientific">marine sediment metagenome</name>
    <dbReference type="NCBI Taxonomy" id="412755"/>
    <lineage>
        <taxon>unclassified sequences</taxon>
        <taxon>metagenomes</taxon>
        <taxon>ecological metagenomes</taxon>
    </lineage>
</organism>
<gene>
    <name evidence="1" type="ORF">S12H4_47571</name>
</gene>
<reference evidence="1" key="1">
    <citation type="journal article" date="2014" name="Front. Microbiol.">
        <title>High frequency of phylogenetically diverse reductive dehalogenase-homologous genes in deep subseafloor sedimentary metagenomes.</title>
        <authorList>
            <person name="Kawai M."/>
            <person name="Futagami T."/>
            <person name="Toyoda A."/>
            <person name="Takaki Y."/>
            <person name="Nishi S."/>
            <person name="Hori S."/>
            <person name="Arai W."/>
            <person name="Tsubouchi T."/>
            <person name="Morono Y."/>
            <person name="Uchiyama I."/>
            <person name="Ito T."/>
            <person name="Fujiyama A."/>
            <person name="Inagaki F."/>
            <person name="Takami H."/>
        </authorList>
    </citation>
    <scope>NUCLEOTIDE SEQUENCE</scope>
    <source>
        <strain evidence="1">Expedition CK06-06</strain>
    </source>
</reference>
<accession>X1V6P2</accession>